<dbReference type="Proteomes" id="UP001631993">
    <property type="component" value="Unassembled WGS sequence"/>
</dbReference>
<keyword evidence="3" id="KW-0804">Transcription</keyword>
<comment type="caution">
    <text evidence="5">The sequence shown here is derived from an EMBL/GenBank/DDBJ whole genome shotgun (WGS) entry which is preliminary data.</text>
</comment>
<keyword evidence="1" id="KW-0805">Transcription regulation</keyword>
<dbReference type="SMART" id="SM00345">
    <property type="entry name" value="HTH_GNTR"/>
    <property type="match status" value="1"/>
</dbReference>
<dbReference type="SUPFAM" id="SSF46785">
    <property type="entry name" value="Winged helix' DNA-binding domain"/>
    <property type="match status" value="1"/>
</dbReference>
<gene>
    <name evidence="5" type="ORF">ACKI1S_28045</name>
</gene>
<dbReference type="Pfam" id="PF00392">
    <property type="entry name" value="GntR"/>
    <property type="match status" value="1"/>
</dbReference>
<name>A0ABW9IPJ2_STRGJ</name>
<dbReference type="InterPro" id="IPR050679">
    <property type="entry name" value="Bact_HTH_transcr_reg"/>
</dbReference>
<dbReference type="Gene3D" id="1.10.10.10">
    <property type="entry name" value="Winged helix-like DNA-binding domain superfamily/Winged helix DNA-binding domain"/>
    <property type="match status" value="1"/>
</dbReference>
<keyword evidence="6" id="KW-1185">Reference proteome</keyword>
<evidence type="ECO:0000313" key="6">
    <source>
        <dbReference type="Proteomes" id="UP001631993"/>
    </source>
</evidence>
<evidence type="ECO:0000313" key="5">
    <source>
        <dbReference type="EMBL" id="MFM9649988.1"/>
    </source>
</evidence>
<dbReference type="RefSeq" id="WP_409097739.1">
    <property type="nucleotide sequence ID" value="NZ_JBJVND010000008.1"/>
</dbReference>
<dbReference type="EMBL" id="JBJVNE010000014">
    <property type="protein sequence ID" value="MFM9649988.1"/>
    <property type="molecule type" value="Genomic_DNA"/>
</dbReference>
<dbReference type="PANTHER" id="PTHR44846:SF17">
    <property type="entry name" value="GNTR-FAMILY TRANSCRIPTIONAL REGULATOR"/>
    <property type="match status" value="1"/>
</dbReference>
<evidence type="ECO:0000259" key="4">
    <source>
        <dbReference type="PROSITE" id="PS50949"/>
    </source>
</evidence>
<evidence type="ECO:0000256" key="3">
    <source>
        <dbReference type="ARBA" id="ARBA00023163"/>
    </source>
</evidence>
<reference evidence="5 6" key="1">
    <citation type="submission" date="2024-12" db="EMBL/GenBank/DDBJ databases">
        <title>Forecasting of Potato common scab and diversities of Pathogenic streptomyces spp. in china.</title>
        <authorList>
            <person name="Handique U."/>
            <person name="Wu J."/>
        </authorList>
    </citation>
    <scope>NUCLEOTIDE SEQUENCE [LARGE SCALE GENOMIC DNA]</scope>
    <source>
        <strain evidence="5 6">ZRIMU1585</strain>
    </source>
</reference>
<organism evidence="5 6">
    <name type="scientific">Streptomyces galilaeus</name>
    <dbReference type="NCBI Taxonomy" id="33899"/>
    <lineage>
        <taxon>Bacteria</taxon>
        <taxon>Bacillati</taxon>
        <taxon>Actinomycetota</taxon>
        <taxon>Actinomycetes</taxon>
        <taxon>Kitasatosporales</taxon>
        <taxon>Streptomycetaceae</taxon>
        <taxon>Streptomyces</taxon>
    </lineage>
</organism>
<evidence type="ECO:0000256" key="1">
    <source>
        <dbReference type="ARBA" id="ARBA00023015"/>
    </source>
</evidence>
<dbReference type="InterPro" id="IPR000524">
    <property type="entry name" value="Tscrpt_reg_HTH_GntR"/>
</dbReference>
<sequence length="77" mass="8476">MEIQYEYVRVADDLARQIEGGKIPVGGRLSDERSLADEYGVSAGTVRRAVQELRDRGLVTTLPGKGTYVVRQTPDVP</sequence>
<protein>
    <submittedName>
        <fullName evidence="5">Winged helix-turn-helix domain-containing protein</fullName>
    </submittedName>
</protein>
<dbReference type="InterPro" id="IPR036390">
    <property type="entry name" value="WH_DNA-bd_sf"/>
</dbReference>
<dbReference type="InterPro" id="IPR036388">
    <property type="entry name" value="WH-like_DNA-bd_sf"/>
</dbReference>
<dbReference type="PROSITE" id="PS50949">
    <property type="entry name" value="HTH_GNTR"/>
    <property type="match status" value="1"/>
</dbReference>
<accession>A0ABW9IPJ2</accession>
<proteinExistence type="predicted"/>
<feature type="domain" description="HTH gntR-type" evidence="4">
    <location>
        <begin position="4"/>
        <end position="72"/>
    </location>
</feature>
<dbReference type="PRINTS" id="PR00035">
    <property type="entry name" value="HTHGNTR"/>
</dbReference>
<dbReference type="PANTHER" id="PTHR44846">
    <property type="entry name" value="MANNOSYL-D-GLYCERATE TRANSPORT/METABOLISM SYSTEM REPRESSOR MNGR-RELATED"/>
    <property type="match status" value="1"/>
</dbReference>
<evidence type="ECO:0000256" key="2">
    <source>
        <dbReference type="ARBA" id="ARBA00023125"/>
    </source>
</evidence>
<dbReference type="CDD" id="cd07377">
    <property type="entry name" value="WHTH_GntR"/>
    <property type="match status" value="1"/>
</dbReference>
<keyword evidence="2" id="KW-0238">DNA-binding</keyword>